<keyword evidence="4 9" id="KW-0067">ATP-binding</keyword>
<proteinExistence type="inferred from homology"/>
<dbReference type="GO" id="GO:0006437">
    <property type="term" value="P:tyrosyl-tRNA aminoacylation"/>
    <property type="evidence" value="ECO:0007669"/>
    <property type="project" value="TreeGrafter"/>
</dbReference>
<keyword evidence="10" id="KW-0808">Transferase</keyword>
<keyword evidence="3 9" id="KW-0547">Nucleotide-binding</keyword>
<sequence length="262" mass="29984">MEQMLQRMQYYKFIIVAPLKAISIPSSRVRFVQESSYVLKPEFTVDQWKLCTLIPLKDAWDRSYNPDMLSPMPCPGLQTLAEQHLRIDFQFGGADQCGIFEFAERFLPQLGYKKRAHLMNPMLPNLVGGKMSSSHPPDTKIMFLDDPEAVTSKICAANKTWKNSSMNSVLSSLRDILILISELRLRRLREKGTDYTQAISVANYRRAFYREDAPVGTVFTIEVGGEYLLYKSYEEVEHDLTENKLPPQTLSIAVATTFNQLL</sequence>
<dbReference type="GO" id="GO:0005737">
    <property type="term" value="C:cytoplasm"/>
    <property type="evidence" value="ECO:0007669"/>
    <property type="project" value="TreeGrafter"/>
</dbReference>
<dbReference type="AlphaFoldDB" id="A0A132B4U1"/>
<keyword evidence="6 9" id="KW-0030">Aminoacyl-tRNA synthetase</keyword>
<dbReference type="Proteomes" id="UP000070700">
    <property type="component" value="Unassembled WGS sequence"/>
</dbReference>
<evidence type="ECO:0000256" key="1">
    <source>
        <dbReference type="ARBA" id="ARBA00013160"/>
    </source>
</evidence>
<dbReference type="InterPro" id="IPR050489">
    <property type="entry name" value="Tyr-tRNA_synthase"/>
</dbReference>
<dbReference type="EMBL" id="KQ947440">
    <property type="protein sequence ID" value="KUJ07425.1"/>
    <property type="molecule type" value="Genomic_DNA"/>
</dbReference>
<evidence type="ECO:0000256" key="4">
    <source>
        <dbReference type="ARBA" id="ARBA00022840"/>
    </source>
</evidence>
<dbReference type="KEGG" id="psco:LY89DRAFT_366631"/>
<dbReference type="RefSeq" id="XP_018061780.1">
    <property type="nucleotide sequence ID" value="XM_018207032.1"/>
</dbReference>
<dbReference type="OrthoDB" id="41238at2759"/>
<dbReference type="InParanoid" id="A0A132B4U1"/>
<dbReference type="InterPro" id="IPR014729">
    <property type="entry name" value="Rossmann-like_a/b/a_fold"/>
</dbReference>
<organism evidence="10 11">
    <name type="scientific">Mollisia scopiformis</name>
    <name type="common">Conifer needle endophyte fungus</name>
    <name type="synonym">Phialocephala scopiformis</name>
    <dbReference type="NCBI Taxonomy" id="149040"/>
    <lineage>
        <taxon>Eukaryota</taxon>
        <taxon>Fungi</taxon>
        <taxon>Dikarya</taxon>
        <taxon>Ascomycota</taxon>
        <taxon>Pezizomycotina</taxon>
        <taxon>Leotiomycetes</taxon>
        <taxon>Helotiales</taxon>
        <taxon>Mollisiaceae</taxon>
        <taxon>Mollisia</taxon>
    </lineage>
</organism>
<keyword evidence="11" id="KW-1185">Reference proteome</keyword>
<comment type="catalytic activity">
    <reaction evidence="8">
        <text>tRNA(Tyr) + L-tyrosine + ATP = L-tyrosyl-tRNA(Tyr) + AMP + diphosphate + H(+)</text>
        <dbReference type="Rhea" id="RHEA:10220"/>
        <dbReference type="Rhea" id="RHEA-COMP:9706"/>
        <dbReference type="Rhea" id="RHEA-COMP:9707"/>
        <dbReference type="ChEBI" id="CHEBI:15378"/>
        <dbReference type="ChEBI" id="CHEBI:30616"/>
        <dbReference type="ChEBI" id="CHEBI:33019"/>
        <dbReference type="ChEBI" id="CHEBI:58315"/>
        <dbReference type="ChEBI" id="CHEBI:78442"/>
        <dbReference type="ChEBI" id="CHEBI:78536"/>
        <dbReference type="ChEBI" id="CHEBI:456215"/>
        <dbReference type="EC" id="6.1.1.1"/>
    </reaction>
</comment>
<evidence type="ECO:0000256" key="9">
    <source>
        <dbReference type="RuleBase" id="RU363036"/>
    </source>
</evidence>
<dbReference type="InterPro" id="IPR002305">
    <property type="entry name" value="aa-tRNA-synth_Ic"/>
</dbReference>
<evidence type="ECO:0000256" key="7">
    <source>
        <dbReference type="ARBA" id="ARBA00033323"/>
    </source>
</evidence>
<dbReference type="GO" id="GO:0005524">
    <property type="term" value="F:ATP binding"/>
    <property type="evidence" value="ECO:0007669"/>
    <property type="project" value="UniProtKB-KW"/>
</dbReference>
<evidence type="ECO:0000256" key="8">
    <source>
        <dbReference type="ARBA" id="ARBA00048248"/>
    </source>
</evidence>
<evidence type="ECO:0000313" key="11">
    <source>
        <dbReference type="Proteomes" id="UP000070700"/>
    </source>
</evidence>
<name>A0A132B4U1_MOLSC</name>
<dbReference type="GeneID" id="28816758"/>
<dbReference type="Gene3D" id="3.40.50.620">
    <property type="entry name" value="HUPs"/>
    <property type="match status" value="1"/>
</dbReference>
<dbReference type="Gene3D" id="1.10.240.10">
    <property type="entry name" value="Tyrosyl-Transfer RNA Synthetase"/>
    <property type="match status" value="1"/>
</dbReference>
<evidence type="ECO:0000256" key="5">
    <source>
        <dbReference type="ARBA" id="ARBA00022917"/>
    </source>
</evidence>
<dbReference type="PANTHER" id="PTHR46264">
    <property type="entry name" value="TYROSINE-TRNA LIGASE"/>
    <property type="match status" value="1"/>
</dbReference>
<accession>A0A132B4U1</accession>
<dbReference type="GO" id="GO:0016740">
    <property type="term" value="F:transferase activity"/>
    <property type="evidence" value="ECO:0007669"/>
    <property type="project" value="UniProtKB-KW"/>
</dbReference>
<evidence type="ECO:0000256" key="2">
    <source>
        <dbReference type="ARBA" id="ARBA00022598"/>
    </source>
</evidence>
<dbReference type="SUPFAM" id="SSF52374">
    <property type="entry name" value="Nucleotidylyl transferase"/>
    <property type="match status" value="1"/>
</dbReference>
<dbReference type="GO" id="GO:0004831">
    <property type="term" value="F:tyrosine-tRNA ligase activity"/>
    <property type="evidence" value="ECO:0007669"/>
    <property type="project" value="UniProtKB-EC"/>
</dbReference>
<dbReference type="EC" id="6.1.1.1" evidence="1"/>
<evidence type="ECO:0000256" key="3">
    <source>
        <dbReference type="ARBA" id="ARBA00022741"/>
    </source>
</evidence>
<evidence type="ECO:0000256" key="6">
    <source>
        <dbReference type="ARBA" id="ARBA00023146"/>
    </source>
</evidence>
<dbReference type="PANTHER" id="PTHR46264:SF4">
    <property type="entry name" value="TYROSINE--TRNA LIGASE, CYTOPLASMIC"/>
    <property type="match status" value="1"/>
</dbReference>
<protein>
    <recommendedName>
        <fullName evidence="1">tyrosine--tRNA ligase</fullName>
        <ecNumber evidence="1">6.1.1.1</ecNumber>
    </recommendedName>
    <alternativeName>
        <fullName evidence="7">Tyrosyl-tRNA synthetase</fullName>
    </alternativeName>
</protein>
<keyword evidence="2 9" id="KW-0436">Ligase</keyword>
<dbReference type="Pfam" id="PF00579">
    <property type="entry name" value="tRNA-synt_1b"/>
    <property type="match status" value="1"/>
</dbReference>
<comment type="similarity">
    <text evidence="9">Belongs to the class-I aminoacyl-tRNA synthetase family.</text>
</comment>
<reference evidence="10 11" key="1">
    <citation type="submission" date="2015-10" db="EMBL/GenBank/DDBJ databases">
        <title>Full genome of DAOMC 229536 Phialocephala scopiformis, a fungal endophyte of spruce producing the potent anti-insectan compound rugulosin.</title>
        <authorList>
            <consortium name="DOE Joint Genome Institute"/>
            <person name="Walker A.K."/>
            <person name="Frasz S.L."/>
            <person name="Seifert K.A."/>
            <person name="Miller J.D."/>
            <person name="Mondo S.J."/>
            <person name="Labutti K."/>
            <person name="Lipzen A."/>
            <person name="Dockter R."/>
            <person name="Kennedy M."/>
            <person name="Grigoriev I.V."/>
            <person name="Spatafora J.W."/>
        </authorList>
    </citation>
    <scope>NUCLEOTIDE SEQUENCE [LARGE SCALE GENOMIC DNA]</scope>
    <source>
        <strain evidence="10 11">CBS 120377</strain>
    </source>
</reference>
<gene>
    <name evidence="10" type="ORF">LY89DRAFT_366631</name>
</gene>
<evidence type="ECO:0000313" key="10">
    <source>
        <dbReference type="EMBL" id="KUJ07425.1"/>
    </source>
</evidence>
<keyword evidence="5 9" id="KW-0648">Protein biosynthesis</keyword>
<dbReference type="STRING" id="149040.A0A132B4U1"/>